<reference evidence="1 2" key="1">
    <citation type="submission" date="2014-04" db="EMBL/GenBank/DDBJ databases">
        <authorList>
            <consortium name="DOE Joint Genome Institute"/>
            <person name="Kuo A."/>
            <person name="Zuccaro A."/>
            <person name="Kohler A."/>
            <person name="Nagy L.G."/>
            <person name="Floudas D."/>
            <person name="Copeland A."/>
            <person name="Barry K.W."/>
            <person name="Cichocki N."/>
            <person name="Veneault-Fourrey C."/>
            <person name="LaButti K."/>
            <person name="Lindquist E.A."/>
            <person name="Lipzen A."/>
            <person name="Lundell T."/>
            <person name="Morin E."/>
            <person name="Murat C."/>
            <person name="Sun H."/>
            <person name="Tunlid A."/>
            <person name="Henrissat B."/>
            <person name="Grigoriev I.V."/>
            <person name="Hibbett D.S."/>
            <person name="Martin F."/>
            <person name="Nordberg H.P."/>
            <person name="Cantor M.N."/>
            <person name="Hua S.X."/>
        </authorList>
    </citation>
    <scope>NUCLEOTIDE SEQUENCE [LARGE SCALE GENOMIC DNA]</scope>
    <source>
        <strain evidence="1 2">MAFF 305830</strain>
    </source>
</reference>
<keyword evidence="2" id="KW-1185">Reference proteome</keyword>
<dbReference type="HOGENOM" id="CLU_2307800_0_0_1"/>
<dbReference type="EMBL" id="KN824283">
    <property type="protein sequence ID" value="KIM30879.1"/>
    <property type="molecule type" value="Genomic_DNA"/>
</dbReference>
<dbReference type="AlphaFoldDB" id="A0A0C3BFE1"/>
<evidence type="ECO:0000313" key="2">
    <source>
        <dbReference type="Proteomes" id="UP000054097"/>
    </source>
</evidence>
<proteinExistence type="predicted"/>
<accession>A0A0C3BFE1</accession>
<organism evidence="1 2">
    <name type="scientific">Serendipita vermifera MAFF 305830</name>
    <dbReference type="NCBI Taxonomy" id="933852"/>
    <lineage>
        <taxon>Eukaryota</taxon>
        <taxon>Fungi</taxon>
        <taxon>Dikarya</taxon>
        <taxon>Basidiomycota</taxon>
        <taxon>Agaricomycotina</taxon>
        <taxon>Agaricomycetes</taxon>
        <taxon>Sebacinales</taxon>
        <taxon>Serendipitaceae</taxon>
        <taxon>Serendipita</taxon>
    </lineage>
</organism>
<protein>
    <submittedName>
        <fullName evidence="1">Uncharacterized protein</fullName>
    </submittedName>
</protein>
<dbReference type="Proteomes" id="UP000054097">
    <property type="component" value="Unassembled WGS sequence"/>
</dbReference>
<evidence type="ECO:0000313" key="1">
    <source>
        <dbReference type="EMBL" id="KIM30879.1"/>
    </source>
</evidence>
<gene>
    <name evidence="1" type="ORF">M408DRAFT_271981</name>
</gene>
<sequence length="100" mass="11387">MISLVRYPTALAERSPSTPMSQFEGDVQIIIARSSMGPLFPTDFGSRLTKRGSCRSLKSTNYAFLFLNSYLDPVLLKFTLIFCCYTDLRWRVAELSIDLH</sequence>
<reference evidence="2" key="2">
    <citation type="submission" date="2015-01" db="EMBL/GenBank/DDBJ databases">
        <title>Evolutionary Origins and Diversification of the Mycorrhizal Mutualists.</title>
        <authorList>
            <consortium name="DOE Joint Genome Institute"/>
            <consortium name="Mycorrhizal Genomics Consortium"/>
            <person name="Kohler A."/>
            <person name="Kuo A."/>
            <person name="Nagy L.G."/>
            <person name="Floudas D."/>
            <person name="Copeland A."/>
            <person name="Barry K.W."/>
            <person name="Cichocki N."/>
            <person name="Veneault-Fourrey C."/>
            <person name="LaButti K."/>
            <person name="Lindquist E.A."/>
            <person name="Lipzen A."/>
            <person name="Lundell T."/>
            <person name="Morin E."/>
            <person name="Murat C."/>
            <person name="Riley R."/>
            <person name="Ohm R."/>
            <person name="Sun H."/>
            <person name="Tunlid A."/>
            <person name="Henrissat B."/>
            <person name="Grigoriev I.V."/>
            <person name="Hibbett D.S."/>
            <person name="Martin F."/>
        </authorList>
    </citation>
    <scope>NUCLEOTIDE SEQUENCE [LARGE SCALE GENOMIC DNA]</scope>
    <source>
        <strain evidence="2">MAFF 305830</strain>
    </source>
</reference>
<name>A0A0C3BFE1_SERVB</name>